<gene>
    <name evidence="1" type="ORF">BpHYR1_006287</name>
</gene>
<keyword evidence="2" id="KW-1185">Reference proteome</keyword>
<name>A0A3M7RAB9_BRAPC</name>
<sequence length="64" mass="7458">MKGEPNVLELRFWSCVKADKILLKQSCSELFNRIFPILVHLSLRKSKITSLSNMIFTVSIKLEY</sequence>
<comment type="caution">
    <text evidence="1">The sequence shown here is derived from an EMBL/GenBank/DDBJ whole genome shotgun (WGS) entry which is preliminary data.</text>
</comment>
<organism evidence="1 2">
    <name type="scientific">Brachionus plicatilis</name>
    <name type="common">Marine rotifer</name>
    <name type="synonym">Brachionus muelleri</name>
    <dbReference type="NCBI Taxonomy" id="10195"/>
    <lineage>
        <taxon>Eukaryota</taxon>
        <taxon>Metazoa</taxon>
        <taxon>Spiralia</taxon>
        <taxon>Gnathifera</taxon>
        <taxon>Rotifera</taxon>
        <taxon>Eurotatoria</taxon>
        <taxon>Monogononta</taxon>
        <taxon>Pseudotrocha</taxon>
        <taxon>Ploima</taxon>
        <taxon>Brachionidae</taxon>
        <taxon>Brachionus</taxon>
    </lineage>
</organism>
<dbReference type="Proteomes" id="UP000276133">
    <property type="component" value="Unassembled WGS sequence"/>
</dbReference>
<reference evidence="1 2" key="1">
    <citation type="journal article" date="2018" name="Sci. Rep.">
        <title>Genomic signatures of local adaptation to the degree of environmental predictability in rotifers.</title>
        <authorList>
            <person name="Franch-Gras L."/>
            <person name="Hahn C."/>
            <person name="Garcia-Roger E.M."/>
            <person name="Carmona M.J."/>
            <person name="Serra M."/>
            <person name="Gomez A."/>
        </authorList>
    </citation>
    <scope>NUCLEOTIDE SEQUENCE [LARGE SCALE GENOMIC DNA]</scope>
    <source>
        <strain evidence="1">HYR1</strain>
    </source>
</reference>
<accession>A0A3M7RAB9</accession>
<evidence type="ECO:0000313" key="1">
    <source>
        <dbReference type="EMBL" id="RNA20490.1"/>
    </source>
</evidence>
<protein>
    <submittedName>
        <fullName evidence="1">Uncharacterized protein</fullName>
    </submittedName>
</protein>
<dbReference type="AlphaFoldDB" id="A0A3M7RAB9"/>
<evidence type="ECO:0000313" key="2">
    <source>
        <dbReference type="Proteomes" id="UP000276133"/>
    </source>
</evidence>
<proteinExistence type="predicted"/>
<dbReference type="EMBL" id="REGN01003841">
    <property type="protein sequence ID" value="RNA20490.1"/>
    <property type="molecule type" value="Genomic_DNA"/>
</dbReference>